<accession>A0A1M6TCV5</accession>
<dbReference type="GO" id="GO:0045454">
    <property type="term" value="P:cell redox homeostasis"/>
    <property type="evidence" value="ECO:0007669"/>
    <property type="project" value="TreeGrafter"/>
</dbReference>
<dbReference type="FunFam" id="3.40.30.10:FF:000007">
    <property type="entry name" value="Thioredoxin-dependent thiol peroxidase"/>
    <property type="match status" value="1"/>
</dbReference>
<evidence type="ECO:0000256" key="5">
    <source>
        <dbReference type="ARBA" id="ARBA00022862"/>
    </source>
</evidence>
<reference evidence="15 16" key="1">
    <citation type="submission" date="2016-11" db="EMBL/GenBank/DDBJ databases">
        <authorList>
            <person name="Jaros S."/>
            <person name="Januszkiewicz K."/>
            <person name="Wedrychowicz H."/>
        </authorList>
    </citation>
    <scope>NUCLEOTIDE SEQUENCE [LARGE SCALE GENOMIC DNA]</scope>
    <source>
        <strain evidence="15 16">DSM 3090</strain>
    </source>
</reference>
<keyword evidence="7" id="KW-1015">Disulfide bond</keyword>
<dbReference type="CDD" id="cd03017">
    <property type="entry name" value="PRX_BCP"/>
    <property type="match status" value="1"/>
</dbReference>
<dbReference type="AlphaFoldDB" id="A0A1M6TCV5"/>
<dbReference type="GO" id="GO:0034599">
    <property type="term" value="P:cellular response to oxidative stress"/>
    <property type="evidence" value="ECO:0007669"/>
    <property type="project" value="TreeGrafter"/>
</dbReference>
<keyword evidence="5" id="KW-0049">Antioxidant</keyword>
<comment type="catalytic activity">
    <reaction evidence="12">
        <text>a hydroperoxide + [thioredoxin]-dithiol = an alcohol + [thioredoxin]-disulfide + H2O</text>
        <dbReference type="Rhea" id="RHEA:62620"/>
        <dbReference type="Rhea" id="RHEA-COMP:10698"/>
        <dbReference type="Rhea" id="RHEA-COMP:10700"/>
        <dbReference type="ChEBI" id="CHEBI:15377"/>
        <dbReference type="ChEBI" id="CHEBI:29950"/>
        <dbReference type="ChEBI" id="CHEBI:30879"/>
        <dbReference type="ChEBI" id="CHEBI:35924"/>
        <dbReference type="ChEBI" id="CHEBI:50058"/>
        <dbReference type="EC" id="1.11.1.24"/>
    </reaction>
</comment>
<evidence type="ECO:0000313" key="15">
    <source>
        <dbReference type="EMBL" id="SHK54719.1"/>
    </source>
</evidence>
<dbReference type="EC" id="1.11.1.24" evidence="3"/>
<feature type="active site" description="Cysteine sulfenic acid (-SOH) intermediate; for peroxidase activity" evidence="13">
    <location>
        <position position="46"/>
    </location>
</feature>
<evidence type="ECO:0000256" key="9">
    <source>
        <dbReference type="ARBA" id="ARBA00032824"/>
    </source>
</evidence>
<dbReference type="OrthoDB" id="9812811at2"/>
<evidence type="ECO:0000256" key="3">
    <source>
        <dbReference type="ARBA" id="ARBA00013017"/>
    </source>
</evidence>
<dbReference type="EMBL" id="FRAD01000042">
    <property type="protein sequence ID" value="SHK54719.1"/>
    <property type="molecule type" value="Genomic_DNA"/>
</dbReference>
<dbReference type="PANTHER" id="PTHR42801:SF4">
    <property type="entry name" value="AHPC_TSA FAMILY PROTEIN"/>
    <property type="match status" value="1"/>
</dbReference>
<proteinExistence type="inferred from homology"/>
<gene>
    <name evidence="15" type="ORF">SAMN02745248_02786</name>
</gene>
<dbReference type="GO" id="GO:0005737">
    <property type="term" value="C:cytoplasm"/>
    <property type="evidence" value="ECO:0007669"/>
    <property type="project" value="TreeGrafter"/>
</dbReference>
<dbReference type="PANTHER" id="PTHR42801">
    <property type="entry name" value="THIOREDOXIN-DEPENDENT PEROXIDE REDUCTASE"/>
    <property type="match status" value="1"/>
</dbReference>
<dbReference type="Proteomes" id="UP000183952">
    <property type="component" value="Unassembled WGS sequence"/>
</dbReference>
<protein>
    <recommendedName>
        <fullName evidence="3">thioredoxin-dependent peroxiredoxin</fullName>
        <ecNumber evidence="3">1.11.1.24</ecNumber>
    </recommendedName>
    <alternativeName>
        <fullName evidence="11">Bacterioferritin comigratory protein</fullName>
    </alternativeName>
    <alternativeName>
        <fullName evidence="9">Thioredoxin peroxidase</fullName>
    </alternativeName>
</protein>
<evidence type="ECO:0000256" key="10">
    <source>
        <dbReference type="ARBA" id="ARBA00038489"/>
    </source>
</evidence>
<evidence type="ECO:0000256" key="11">
    <source>
        <dbReference type="ARBA" id="ARBA00041373"/>
    </source>
</evidence>
<evidence type="ECO:0000256" key="12">
    <source>
        <dbReference type="ARBA" id="ARBA00049091"/>
    </source>
</evidence>
<dbReference type="RefSeq" id="WP_084672281.1">
    <property type="nucleotide sequence ID" value="NZ_FRAD01000042.1"/>
</dbReference>
<dbReference type="Gene3D" id="3.40.30.10">
    <property type="entry name" value="Glutaredoxin"/>
    <property type="match status" value="1"/>
</dbReference>
<dbReference type="InterPro" id="IPR024706">
    <property type="entry name" value="Peroxiredoxin_AhpC-typ"/>
</dbReference>
<dbReference type="SUPFAM" id="SSF52833">
    <property type="entry name" value="Thioredoxin-like"/>
    <property type="match status" value="1"/>
</dbReference>
<dbReference type="InterPro" id="IPR050924">
    <property type="entry name" value="Peroxiredoxin_BCP/PrxQ"/>
</dbReference>
<dbReference type="GO" id="GO:0008379">
    <property type="term" value="F:thioredoxin peroxidase activity"/>
    <property type="evidence" value="ECO:0007669"/>
    <property type="project" value="TreeGrafter"/>
</dbReference>
<dbReference type="STRING" id="1121331.SAMN02745248_02786"/>
<keyword evidence="8" id="KW-0676">Redox-active center</keyword>
<dbReference type="InterPro" id="IPR036249">
    <property type="entry name" value="Thioredoxin-like_sf"/>
</dbReference>
<name>A0A1M6TCV5_9CLOT</name>
<dbReference type="PROSITE" id="PS51352">
    <property type="entry name" value="THIOREDOXIN_2"/>
    <property type="match status" value="1"/>
</dbReference>
<keyword evidence="4" id="KW-0575">Peroxidase</keyword>
<comment type="subunit">
    <text evidence="2">Monomer.</text>
</comment>
<feature type="domain" description="Thioredoxin" evidence="14">
    <location>
        <begin position="4"/>
        <end position="153"/>
    </location>
</feature>
<dbReference type="Pfam" id="PF00578">
    <property type="entry name" value="AhpC-TSA"/>
    <property type="match status" value="1"/>
</dbReference>
<keyword evidence="6" id="KW-0560">Oxidoreductase</keyword>
<evidence type="ECO:0000256" key="13">
    <source>
        <dbReference type="PIRSR" id="PIRSR000239-1"/>
    </source>
</evidence>
<comment type="similarity">
    <text evidence="10">Belongs to the peroxiredoxin family. BCP/PrxQ subfamily.</text>
</comment>
<dbReference type="InterPro" id="IPR000866">
    <property type="entry name" value="AhpC/TSA"/>
</dbReference>
<evidence type="ECO:0000256" key="1">
    <source>
        <dbReference type="ARBA" id="ARBA00003330"/>
    </source>
</evidence>
<sequence length="153" mass="17102">MEELKIGMKAPDFELLGSDDKTHSLKDFIGKNIVLYFYPKDNTAGCTKEAIAFKEIAGTYDELNTLIIGISRDTVASHKKFIDKHELNFLLLSDKEEVACKLYDVIKEKTMCGKKSMGIERSTFIIDPAGNIKNIFRGVKVPGHADAVLCELK</sequence>
<evidence type="ECO:0000256" key="7">
    <source>
        <dbReference type="ARBA" id="ARBA00023157"/>
    </source>
</evidence>
<evidence type="ECO:0000256" key="6">
    <source>
        <dbReference type="ARBA" id="ARBA00023002"/>
    </source>
</evidence>
<dbReference type="PIRSF" id="PIRSF000239">
    <property type="entry name" value="AHPC"/>
    <property type="match status" value="1"/>
</dbReference>
<organism evidence="15 16">
    <name type="scientific">Hathewaya proteolytica DSM 3090</name>
    <dbReference type="NCBI Taxonomy" id="1121331"/>
    <lineage>
        <taxon>Bacteria</taxon>
        <taxon>Bacillati</taxon>
        <taxon>Bacillota</taxon>
        <taxon>Clostridia</taxon>
        <taxon>Eubacteriales</taxon>
        <taxon>Clostridiaceae</taxon>
        <taxon>Hathewaya</taxon>
    </lineage>
</organism>
<evidence type="ECO:0000259" key="14">
    <source>
        <dbReference type="PROSITE" id="PS51352"/>
    </source>
</evidence>
<evidence type="ECO:0000256" key="4">
    <source>
        <dbReference type="ARBA" id="ARBA00022559"/>
    </source>
</evidence>
<evidence type="ECO:0000313" key="16">
    <source>
        <dbReference type="Proteomes" id="UP000183952"/>
    </source>
</evidence>
<evidence type="ECO:0000256" key="2">
    <source>
        <dbReference type="ARBA" id="ARBA00011245"/>
    </source>
</evidence>
<keyword evidence="16" id="KW-1185">Reference proteome</keyword>
<evidence type="ECO:0000256" key="8">
    <source>
        <dbReference type="ARBA" id="ARBA00023284"/>
    </source>
</evidence>
<dbReference type="InterPro" id="IPR013766">
    <property type="entry name" value="Thioredoxin_domain"/>
</dbReference>
<comment type="function">
    <text evidence="1">Thiol-specific peroxidase that catalyzes the reduction of hydrogen peroxide and organic hydroperoxides to water and alcohols, respectively. Plays a role in cell protection against oxidative stress by detoxifying peroxides and as sensor of hydrogen peroxide-mediated signaling events.</text>
</comment>